<gene>
    <name evidence="2" type="ORF">CHF27_000350</name>
</gene>
<dbReference type="PANTHER" id="PTHR21445">
    <property type="entry name" value="ENDONUCLEASE IV ENDODEOXYRIBONUCLEASE IV"/>
    <property type="match status" value="1"/>
</dbReference>
<dbReference type="EMBL" id="NOJZ02000001">
    <property type="protein sequence ID" value="RDY24685.1"/>
    <property type="molecule type" value="Genomic_DNA"/>
</dbReference>
<dbReference type="GO" id="GO:0006284">
    <property type="term" value="P:base-excision repair"/>
    <property type="evidence" value="ECO:0007669"/>
    <property type="project" value="TreeGrafter"/>
</dbReference>
<dbReference type="SUPFAM" id="SSF51658">
    <property type="entry name" value="Xylose isomerase-like"/>
    <property type="match status" value="1"/>
</dbReference>
<sequence length="257" mass="30052">MDIYISQLDETKKVLPIIEKYDVGLEVVQFASPFILDDKKTYIESYKKELGDILNYIDISIHGPFADLIPGSRDNMIRKITDYRFEQSYYVAKALNAKKIVYHHGYTPKTYSNTEWLNNSNKFWNNFLKNKLDDIQIHIENTLEDDYFLINKAITEVNNPNFSVCLDIGHVNVYSHLGVNKWIYELGDKIKHMHIHNNYGDKDSHSSIIKGNMNIIEILNLVKEKYNDTSISLEIVNTKELEESLEILYEHGLVKKR</sequence>
<dbReference type="InterPro" id="IPR001719">
    <property type="entry name" value="AP_endonuc_2"/>
</dbReference>
<comment type="caution">
    <text evidence="2">The sequence shown here is derived from an EMBL/GenBank/DDBJ whole genome shotgun (WGS) entry which is preliminary data.</text>
</comment>
<dbReference type="RefSeq" id="WP_095404956.1">
    <property type="nucleotide sequence ID" value="NZ_NOJZ02000001.1"/>
</dbReference>
<evidence type="ECO:0000313" key="3">
    <source>
        <dbReference type="Proteomes" id="UP000243494"/>
    </source>
</evidence>
<keyword evidence="3" id="KW-1185">Reference proteome</keyword>
<dbReference type="GO" id="GO:0003677">
    <property type="term" value="F:DNA binding"/>
    <property type="evidence" value="ECO:0007669"/>
    <property type="project" value="InterPro"/>
</dbReference>
<evidence type="ECO:0000313" key="2">
    <source>
        <dbReference type="EMBL" id="RDY24685.1"/>
    </source>
</evidence>
<feature type="domain" description="Xylose isomerase-like TIM barrel" evidence="1">
    <location>
        <begin position="23"/>
        <end position="250"/>
    </location>
</feature>
<keyword evidence="2" id="KW-0413">Isomerase</keyword>
<dbReference type="InterPro" id="IPR013022">
    <property type="entry name" value="Xyl_isomerase-like_TIM-brl"/>
</dbReference>
<dbReference type="Gene3D" id="3.20.20.150">
    <property type="entry name" value="Divalent-metal-dependent TIM barrel enzymes"/>
    <property type="match status" value="1"/>
</dbReference>
<name>A0A371IW28_9FIRM</name>
<dbReference type="Proteomes" id="UP000243494">
    <property type="component" value="Unassembled WGS sequence"/>
</dbReference>
<accession>A0A371IW28</accession>
<dbReference type="OrthoDB" id="9801960at2"/>
<dbReference type="PANTHER" id="PTHR21445:SF0">
    <property type="entry name" value="APURINIC-APYRIMIDINIC ENDONUCLEASE"/>
    <property type="match status" value="1"/>
</dbReference>
<proteinExistence type="predicted"/>
<dbReference type="GO" id="GO:0008081">
    <property type="term" value="F:phosphoric diester hydrolase activity"/>
    <property type="evidence" value="ECO:0007669"/>
    <property type="project" value="TreeGrafter"/>
</dbReference>
<dbReference type="InterPro" id="IPR036237">
    <property type="entry name" value="Xyl_isomerase-like_sf"/>
</dbReference>
<dbReference type="GO" id="GO:0008270">
    <property type="term" value="F:zinc ion binding"/>
    <property type="evidence" value="ECO:0007669"/>
    <property type="project" value="InterPro"/>
</dbReference>
<evidence type="ECO:0000259" key="1">
    <source>
        <dbReference type="Pfam" id="PF01261"/>
    </source>
</evidence>
<reference evidence="2 3" key="1">
    <citation type="journal article" date="2017" name="Genome Announc.">
        <title>Draft Genome Sequence of Romboutsia maritimum sp. nov. Strain CCRI-22766(T), Isolated from Coastal Estuarine Mud.</title>
        <authorList>
            <person name="Maheux A.F."/>
            <person name="Boudreau D.K."/>
            <person name="Berube E."/>
            <person name="Boissinot M."/>
            <person name="Raymond F."/>
            <person name="Brodeur S."/>
            <person name="Corbeil J."/>
            <person name="Brightwell G."/>
            <person name="Broda D."/>
            <person name="Omar R.F."/>
            <person name="Bergeron M.G."/>
        </authorList>
    </citation>
    <scope>NUCLEOTIDE SEQUENCE [LARGE SCALE GENOMIC DNA]</scope>
    <source>
        <strain evidence="2 3">CCRI-22766</strain>
    </source>
</reference>
<dbReference type="GO" id="GO:0003906">
    <property type="term" value="F:DNA-(apurinic or apyrimidinic site) endonuclease activity"/>
    <property type="evidence" value="ECO:0007669"/>
    <property type="project" value="TreeGrafter"/>
</dbReference>
<dbReference type="Pfam" id="PF01261">
    <property type="entry name" value="AP_endonuc_2"/>
    <property type="match status" value="1"/>
</dbReference>
<protein>
    <submittedName>
        <fullName evidence="2">Sugar phosphate isomerase/epimerase</fullName>
    </submittedName>
</protein>
<dbReference type="AlphaFoldDB" id="A0A371IW28"/>
<organism evidence="2 3">
    <name type="scientific">Romboutsia maritimum</name>
    <dbReference type="NCBI Taxonomy" id="2020948"/>
    <lineage>
        <taxon>Bacteria</taxon>
        <taxon>Bacillati</taxon>
        <taxon>Bacillota</taxon>
        <taxon>Clostridia</taxon>
        <taxon>Peptostreptococcales</taxon>
        <taxon>Peptostreptococcaceae</taxon>
        <taxon>Romboutsia</taxon>
    </lineage>
</organism>
<dbReference type="GO" id="GO:0016853">
    <property type="term" value="F:isomerase activity"/>
    <property type="evidence" value="ECO:0007669"/>
    <property type="project" value="UniProtKB-KW"/>
</dbReference>